<evidence type="ECO:0000313" key="3">
    <source>
        <dbReference type="Proteomes" id="UP000070080"/>
    </source>
</evidence>
<dbReference type="STRING" id="1497955.HMPREF1872_00608"/>
<feature type="domain" description="Transposase IS30-like HTH" evidence="1">
    <location>
        <begin position="4"/>
        <end position="46"/>
    </location>
</feature>
<proteinExistence type="predicted"/>
<keyword evidence="3" id="KW-1185">Reference proteome</keyword>
<dbReference type="RefSeq" id="WP_066713691.1">
    <property type="nucleotide sequence ID" value="NZ_JARFNM010000001.1"/>
</dbReference>
<dbReference type="GO" id="GO:0004803">
    <property type="term" value="F:transposase activity"/>
    <property type="evidence" value="ECO:0007669"/>
    <property type="project" value="TreeGrafter"/>
</dbReference>
<dbReference type="InterPro" id="IPR025246">
    <property type="entry name" value="IS30-like_HTH"/>
</dbReference>
<reference evidence="3" key="1">
    <citation type="submission" date="2016-01" db="EMBL/GenBank/DDBJ databases">
        <authorList>
            <person name="Mitreva M."/>
            <person name="Pepin K.H."/>
            <person name="Mihindukulasuriya K.A."/>
            <person name="Fulton R."/>
            <person name="Fronick C."/>
            <person name="O'Laughlin M."/>
            <person name="Miner T."/>
            <person name="Herter B."/>
            <person name="Rosa B.A."/>
            <person name="Cordes M."/>
            <person name="Tomlinson C."/>
            <person name="Wollam A."/>
            <person name="Palsikar V.B."/>
            <person name="Mardis E.R."/>
            <person name="Wilson R.K."/>
        </authorList>
    </citation>
    <scope>NUCLEOTIDE SEQUENCE [LARGE SCALE GENOMIC DNA]</scope>
    <source>
        <strain evidence="3">KA00274</strain>
    </source>
</reference>
<comment type="caution">
    <text evidence="2">The sequence shown here is derived from an EMBL/GenBank/DDBJ whole genome shotgun (WGS) entry which is preliminary data.</text>
</comment>
<protein>
    <recommendedName>
        <fullName evidence="1">Transposase IS30-like HTH domain-containing protein</fullName>
    </recommendedName>
</protein>
<evidence type="ECO:0000313" key="2">
    <source>
        <dbReference type="EMBL" id="KXB41657.1"/>
    </source>
</evidence>
<dbReference type="Proteomes" id="UP000070080">
    <property type="component" value="Unassembled WGS sequence"/>
</dbReference>
<organism evidence="2 3">
    <name type="scientific">Amygdalobacter nucleatus</name>
    <dbReference type="NCBI Taxonomy" id="3029274"/>
    <lineage>
        <taxon>Bacteria</taxon>
        <taxon>Bacillati</taxon>
        <taxon>Bacillota</taxon>
        <taxon>Clostridia</taxon>
        <taxon>Eubacteriales</taxon>
        <taxon>Oscillospiraceae</taxon>
        <taxon>Amygdalobacter</taxon>
    </lineage>
</organism>
<dbReference type="Pfam" id="PF13936">
    <property type="entry name" value="HTH_38"/>
    <property type="match status" value="1"/>
</dbReference>
<dbReference type="PANTHER" id="PTHR10948:SF23">
    <property type="entry name" value="TRANSPOSASE INSI FOR INSERTION SEQUENCE ELEMENT IS30A-RELATED"/>
    <property type="match status" value="1"/>
</dbReference>
<accession>A0A133YEU4</accession>
<dbReference type="GO" id="GO:0005829">
    <property type="term" value="C:cytosol"/>
    <property type="evidence" value="ECO:0007669"/>
    <property type="project" value="TreeGrafter"/>
</dbReference>
<name>A0A133YEU4_9FIRM</name>
<evidence type="ECO:0000259" key="1">
    <source>
        <dbReference type="Pfam" id="PF13936"/>
    </source>
</evidence>
<dbReference type="PANTHER" id="PTHR10948">
    <property type="entry name" value="TRANSPOSASE"/>
    <property type="match status" value="1"/>
</dbReference>
<dbReference type="AlphaFoldDB" id="A0A133YEU4"/>
<dbReference type="Gene3D" id="1.10.10.60">
    <property type="entry name" value="Homeodomain-like"/>
    <property type="match status" value="1"/>
</dbReference>
<sequence length="114" mass="13263">MYPYAHLTLSEREKILYLKATGNSITSIANKPGRNKFTISRELKRNKCTFSNDYGNYQPSLAQAAYEKRRKRWSPEEIQGRLKLENDKLQISYPSIYRAIYKGVFNAQEIGVHS</sequence>
<dbReference type="OrthoDB" id="9776104at2"/>
<dbReference type="EMBL" id="LSCV01000011">
    <property type="protein sequence ID" value="KXB41657.1"/>
    <property type="molecule type" value="Genomic_DNA"/>
</dbReference>
<gene>
    <name evidence="2" type="ORF">HMPREF1872_00608</name>
</gene>
<dbReference type="GO" id="GO:0032196">
    <property type="term" value="P:transposition"/>
    <property type="evidence" value="ECO:0007669"/>
    <property type="project" value="TreeGrafter"/>
</dbReference>
<dbReference type="InterPro" id="IPR051917">
    <property type="entry name" value="Transposase-Integrase"/>
</dbReference>